<dbReference type="AlphaFoldDB" id="A0A419VX72"/>
<evidence type="ECO:0000256" key="5">
    <source>
        <dbReference type="ARBA" id="ARBA00023014"/>
    </source>
</evidence>
<dbReference type="GO" id="GO:0003824">
    <property type="term" value="F:catalytic activity"/>
    <property type="evidence" value="ECO:0007669"/>
    <property type="project" value="InterPro"/>
</dbReference>
<evidence type="ECO:0000256" key="1">
    <source>
        <dbReference type="ARBA" id="ARBA00001966"/>
    </source>
</evidence>
<reference evidence="7 8" key="1">
    <citation type="submission" date="2018-09" db="EMBL/GenBank/DDBJ databases">
        <title>Genomic Encyclopedia of Archaeal and Bacterial Type Strains, Phase II (KMG-II): from individual species to whole genera.</title>
        <authorList>
            <person name="Goeker M."/>
        </authorList>
    </citation>
    <scope>NUCLEOTIDE SEQUENCE [LARGE SCALE GENOMIC DNA]</scope>
    <source>
        <strain evidence="7 8">DSM 27148</strain>
    </source>
</reference>
<dbReference type="SFLD" id="SFLDG01067">
    <property type="entry name" value="SPASM/twitch_domain_containing"/>
    <property type="match status" value="1"/>
</dbReference>
<keyword evidence="5" id="KW-0411">Iron-sulfur</keyword>
<dbReference type="SUPFAM" id="SSF102114">
    <property type="entry name" value="Radical SAM enzymes"/>
    <property type="match status" value="1"/>
</dbReference>
<proteinExistence type="predicted"/>
<comment type="caution">
    <text evidence="7">The sequence shown here is derived from an EMBL/GenBank/DDBJ whole genome shotgun (WGS) entry which is preliminary data.</text>
</comment>
<dbReference type="InterPro" id="IPR013785">
    <property type="entry name" value="Aldolase_TIM"/>
</dbReference>
<accession>A0A419VX72</accession>
<dbReference type="RefSeq" id="WP_120274818.1">
    <property type="nucleotide sequence ID" value="NZ_RAPN01000003.1"/>
</dbReference>
<keyword evidence="4" id="KW-0408">Iron</keyword>
<evidence type="ECO:0000256" key="3">
    <source>
        <dbReference type="ARBA" id="ARBA00022723"/>
    </source>
</evidence>
<dbReference type="InterPro" id="IPR058240">
    <property type="entry name" value="rSAM_sf"/>
</dbReference>
<sequence length="391" mass="44188">MLKQLLFKTDRRCLYKFVYNMGIKGAVGFSRFQKRLKKGEFFPAFHFISVTDDCNLNCQGCWVMGKKKNSRMSPEQLDRIITETKAQGSYFFGILGGEPLLYKPLFDIFKKHSDCYFQLFTNGTLLTPEVAEKLRACGNVNPLISFEGDEQVADVRRGGNNVFQRTQKAIENATQAGLITGVAISVCKSNLEMALSDEFMQSLVDKGVLYLWYYIYRPVGENATVELCLDRDEIDRLRRHMVEARTKSKLLIIDAYWDGDGNGLCPAASGLSHHINASGYIEPCPVIQFAADHVDDKPLKSIYKDSAFLWDLKAELTRKTSGCIVMEDPQWLADFVEKYGAVDSSGRDNEAERLRQMPRVCSHGSGTVIPEKNKLYRFAKNRAFFGLGAYG</sequence>
<dbReference type="CDD" id="cd01335">
    <property type="entry name" value="Radical_SAM"/>
    <property type="match status" value="1"/>
</dbReference>
<keyword evidence="8" id="KW-1185">Reference proteome</keyword>
<gene>
    <name evidence="7" type="ORF">BC643_3803</name>
</gene>
<dbReference type="GO" id="GO:0051536">
    <property type="term" value="F:iron-sulfur cluster binding"/>
    <property type="evidence" value="ECO:0007669"/>
    <property type="project" value="UniProtKB-KW"/>
</dbReference>
<organism evidence="7 8">
    <name type="scientific">Mangrovibacterium diazotrophicum</name>
    <dbReference type="NCBI Taxonomy" id="1261403"/>
    <lineage>
        <taxon>Bacteria</taxon>
        <taxon>Pseudomonadati</taxon>
        <taxon>Bacteroidota</taxon>
        <taxon>Bacteroidia</taxon>
        <taxon>Marinilabiliales</taxon>
        <taxon>Prolixibacteraceae</taxon>
        <taxon>Mangrovibacterium</taxon>
    </lineage>
</organism>
<dbReference type="Pfam" id="PF04055">
    <property type="entry name" value="Radical_SAM"/>
    <property type="match status" value="1"/>
</dbReference>
<comment type="cofactor">
    <cofactor evidence="1">
        <name>[4Fe-4S] cluster</name>
        <dbReference type="ChEBI" id="CHEBI:49883"/>
    </cofactor>
</comment>
<protein>
    <submittedName>
        <fullName evidence="7">MoaA/NifB/PqqE/SkfB family radical SAM enzyme</fullName>
    </submittedName>
</protein>
<evidence type="ECO:0000313" key="7">
    <source>
        <dbReference type="EMBL" id="RKD87796.1"/>
    </source>
</evidence>
<keyword evidence="2" id="KW-0949">S-adenosyl-L-methionine</keyword>
<dbReference type="InterPro" id="IPR007197">
    <property type="entry name" value="rSAM"/>
</dbReference>
<keyword evidence="3" id="KW-0479">Metal-binding</keyword>
<dbReference type="Gene3D" id="3.20.20.70">
    <property type="entry name" value="Aldolase class I"/>
    <property type="match status" value="1"/>
</dbReference>
<dbReference type="OrthoDB" id="9763993at2"/>
<dbReference type="Proteomes" id="UP000283387">
    <property type="component" value="Unassembled WGS sequence"/>
</dbReference>
<evidence type="ECO:0000256" key="4">
    <source>
        <dbReference type="ARBA" id="ARBA00023004"/>
    </source>
</evidence>
<evidence type="ECO:0000313" key="8">
    <source>
        <dbReference type="Proteomes" id="UP000283387"/>
    </source>
</evidence>
<dbReference type="SFLD" id="SFLDS00029">
    <property type="entry name" value="Radical_SAM"/>
    <property type="match status" value="1"/>
</dbReference>
<dbReference type="PROSITE" id="PS51918">
    <property type="entry name" value="RADICAL_SAM"/>
    <property type="match status" value="1"/>
</dbReference>
<dbReference type="GO" id="GO:0046872">
    <property type="term" value="F:metal ion binding"/>
    <property type="evidence" value="ECO:0007669"/>
    <property type="project" value="UniProtKB-KW"/>
</dbReference>
<evidence type="ECO:0000259" key="6">
    <source>
        <dbReference type="PROSITE" id="PS51918"/>
    </source>
</evidence>
<dbReference type="EMBL" id="RAPN01000003">
    <property type="protein sequence ID" value="RKD87796.1"/>
    <property type="molecule type" value="Genomic_DNA"/>
</dbReference>
<name>A0A419VX72_9BACT</name>
<dbReference type="PANTHER" id="PTHR43524">
    <property type="entry name" value="RADICAL SAM SUPERFAMILY PROTEIN"/>
    <property type="match status" value="1"/>
</dbReference>
<feature type="domain" description="Radical SAM core" evidence="6">
    <location>
        <begin position="40"/>
        <end position="250"/>
    </location>
</feature>
<dbReference type="PANTHER" id="PTHR43524:SF1">
    <property type="entry name" value="RADICAL SAM SUPERFAMILY PROTEIN"/>
    <property type="match status" value="1"/>
</dbReference>
<evidence type="ECO:0000256" key="2">
    <source>
        <dbReference type="ARBA" id="ARBA00022691"/>
    </source>
</evidence>